<gene>
    <name evidence="5" type="ORF">FB476_0801</name>
</gene>
<dbReference type="InterPro" id="IPR052158">
    <property type="entry name" value="INH-QAR"/>
</dbReference>
<organism evidence="5 6">
    <name type="scientific">Ornithinimicrobium humiphilum</name>
    <dbReference type="NCBI Taxonomy" id="125288"/>
    <lineage>
        <taxon>Bacteria</taxon>
        <taxon>Bacillati</taxon>
        <taxon>Actinomycetota</taxon>
        <taxon>Actinomycetes</taxon>
        <taxon>Micrococcales</taxon>
        <taxon>Ornithinimicrobiaceae</taxon>
        <taxon>Ornithinimicrobium</taxon>
    </lineage>
</organism>
<dbReference type="InterPro" id="IPR018060">
    <property type="entry name" value="HTH_AraC"/>
</dbReference>
<evidence type="ECO:0000313" key="6">
    <source>
        <dbReference type="Proteomes" id="UP000315133"/>
    </source>
</evidence>
<dbReference type="SMART" id="SM00342">
    <property type="entry name" value="HTH_ARAC"/>
    <property type="match status" value="1"/>
</dbReference>
<dbReference type="InterPro" id="IPR029062">
    <property type="entry name" value="Class_I_gatase-like"/>
</dbReference>
<dbReference type="Pfam" id="PF01965">
    <property type="entry name" value="DJ-1_PfpI"/>
    <property type="match status" value="1"/>
</dbReference>
<dbReference type="GO" id="GO:0043565">
    <property type="term" value="F:sequence-specific DNA binding"/>
    <property type="evidence" value="ECO:0007669"/>
    <property type="project" value="InterPro"/>
</dbReference>
<dbReference type="EMBL" id="VFPU01000001">
    <property type="protein sequence ID" value="TQM95949.1"/>
    <property type="molecule type" value="Genomic_DNA"/>
</dbReference>
<dbReference type="PROSITE" id="PS01124">
    <property type="entry name" value="HTH_ARAC_FAMILY_2"/>
    <property type="match status" value="1"/>
</dbReference>
<dbReference type="Gene3D" id="1.10.10.60">
    <property type="entry name" value="Homeodomain-like"/>
    <property type="match status" value="1"/>
</dbReference>
<dbReference type="Gene3D" id="3.40.50.880">
    <property type="match status" value="1"/>
</dbReference>
<dbReference type="OrthoDB" id="3194870at2"/>
<keyword evidence="3" id="KW-0804">Transcription</keyword>
<keyword evidence="6" id="KW-1185">Reference proteome</keyword>
<dbReference type="InterPro" id="IPR002818">
    <property type="entry name" value="DJ-1/PfpI"/>
</dbReference>
<dbReference type="PROSITE" id="PS00041">
    <property type="entry name" value="HTH_ARAC_FAMILY_1"/>
    <property type="match status" value="1"/>
</dbReference>
<evidence type="ECO:0000259" key="4">
    <source>
        <dbReference type="PROSITE" id="PS01124"/>
    </source>
</evidence>
<evidence type="ECO:0000256" key="3">
    <source>
        <dbReference type="ARBA" id="ARBA00023163"/>
    </source>
</evidence>
<sequence length="319" mass="33664">MPLSTVAVLVRERASLFELGVTAEVFGIDRTAAGLPAIDYRVCAASGPGPVDTKHRSGLSVTATHGLDGLEGADLVVVSATLPHPATAAELEALRAAHAAGAVVLALCSGAFLVAEAGLLSGRRATTHWLYADDLAAAHPDVDVTADEIYIDLGDVVTTAGTGAAVDACLHLVRRELGSTAAATIARRMVAPPQRHGGQLQYVPRPVAPSPATGLAQTLDWAAAHLDEPLDVAALARHAGMSSRQLTRRFLEEVGTTPLRWVTAQRIRLAQELLEQTDLSIERISARVGYGSATQLREHFRRQVGSTPARYRDTFRAAS</sequence>
<dbReference type="RefSeq" id="WP_141817636.1">
    <property type="nucleotide sequence ID" value="NZ_BAAAIL010000003.1"/>
</dbReference>
<dbReference type="SUPFAM" id="SSF46689">
    <property type="entry name" value="Homeodomain-like"/>
    <property type="match status" value="2"/>
</dbReference>
<comment type="caution">
    <text evidence="5">The sequence shown here is derived from an EMBL/GenBank/DDBJ whole genome shotgun (WGS) entry which is preliminary data.</text>
</comment>
<evidence type="ECO:0000256" key="1">
    <source>
        <dbReference type="ARBA" id="ARBA00023015"/>
    </source>
</evidence>
<dbReference type="PANTHER" id="PTHR43130:SF3">
    <property type="entry name" value="HTH-TYPE TRANSCRIPTIONAL REGULATOR RV1931C"/>
    <property type="match status" value="1"/>
</dbReference>
<dbReference type="InterPro" id="IPR018062">
    <property type="entry name" value="HTH_AraC-typ_CS"/>
</dbReference>
<dbReference type="CDD" id="cd03137">
    <property type="entry name" value="GATase1_AraC_1"/>
    <property type="match status" value="1"/>
</dbReference>
<accession>A0A543KLH9</accession>
<evidence type="ECO:0000313" key="5">
    <source>
        <dbReference type="EMBL" id="TQM95949.1"/>
    </source>
</evidence>
<protein>
    <submittedName>
        <fullName evidence="5">AraC family transcriptional regulator with amidase-like domain</fullName>
    </submittedName>
</protein>
<reference evidence="5 6" key="1">
    <citation type="submission" date="2019-06" db="EMBL/GenBank/DDBJ databases">
        <title>Sequencing the genomes of 1000 actinobacteria strains.</title>
        <authorList>
            <person name="Klenk H.-P."/>
        </authorList>
    </citation>
    <scope>NUCLEOTIDE SEQUENCE [LARGE SCALE GENOMIC DNA]</scope>
    <source>
        <strain evidence="5 6">DSM 12362</strain>
    </source>
</reference>
<feature type="domain" description="HTH araC/xylS-type" evidence="4">
    <location>
        <begin position="216"/>
        <end position="314"/>
    </location>
</feature>
<dbReference type="SUPFAM" id="SSF52317">
    <property type="entry name" value="Class I glutamine amidotransferase-like"/>
    <property type="match status" value="1"/>
</dbReference>
<keyword evidence="1" id="KW-0805">Transcription regulation</keyword>
<proteinExistence type="predicted"/>
<evidence type="ECO:0000256" key="2">
    <source>
        <dbReference type="ARBA" id="ARBA00023125"/>
    </source>
</evidence>
<dbReference type="Proteomes" id="UP000315133">
    <property type="component" value="Unassembled WGS sequence"/>
</dbReference>
<dbReference type="InterPro" id="IPR009057">
    <property type="entry name" value="Homeodomain-like_sf"/>
</dbReference>
<name>A0A543KLH9_9MICO</name>
<dbReference type="PANTHER" id="PTHR43130">
    <property type="entry name" value="ARAC-FAMILY TRANSCRIPTIONAL REGULATOR"/>
    <property type="match status" value="1"/>
</dbReference>
<dbReference type="GO" id="GO:0003700">
    <property type="term" value="F:DNA-binding transcription factor activity"/>
    <property type="evidence" value="ECO:0007669"/>
    <property type="project" value="InterPro"/>
</dbReference>
<dbReference type="Pfam" id="PF12833">
    <property type="entry name" value="HTH_18"/>
    <property type="match status" value="1"/>
</dbReference>
<keyword evidence="2" id="KW-0238">DNA-binding</keyword>
<dbReference type="AlphaFoldDB" id="A0A543KLH9"/>